<reference evidence="10 11" key="1">
    <citation type="submission" date="2014-11" db="EMBL/GenBank/DDBJ databases">
        <authorList>
            <person name="Zhu J."/>
            <person name="Qi W."/>
            <person name="Song R."/>
        </authorList>
    </citation>
    <scope>NUCLEOTIDE SEQUENCE [LARGE SCALE GENOMIC DNA]</scope>
</reference>
<dbReference type="EC" id="3.4.21.62" evidence="6"/>
<feature type="compositionally biased region" description="Acidic residues" evidence="7">
    <location>
        <begin position="743"/>
        <end position="759"/>
    </location>
</feature>
<dbReference type="Gene3D" id="3.40.50.200">
    <property type="entry name" value="Peptidase S8/S53 domain"/>
    <property type="match status" value="2"/>
</dbReference>
<feature type="region of interest" description="Disordered" evidence="7">
    <location>
        <begin position="514"/>
        <end position="533"/>
    </location>
</feature>
<dbReference type="VEuPathDB" id="CryptoDB:Vbra_14654"/>
<sequence length="774" mass="85091">MHKGGLDVMGRCLIVGLSIFNLAAAQWRPPKPPPKLDSTLHSIHRLRADSAAFQNSPWAASGKSLMVHFKNETHVMIDAVAAESGEELLRELEEMGLVEGSQFSHFVSGFLPIEAIEKLSEMPSLQYVGPAAVTTQGALDMALRKGADLLPAIDKKLMLEQEDRKNLAGSEKERDPKARGDVISEADSALRTSKAREEMGLTGKNLAIGILSDSFNQGGDKLLTTAEDDMKNGDLPPKEMIEMLKEGPSGSGMDEGRAMMQLIHDIVPESRIIFHSAFGGLADFAKGIIRLSKAGADAIVDDVIYYREPMFMDGLIAQAVDFVAKKKNIPYFSAAGNNGKKGYMSELRITDKKAHDGRLHNFDSRPGKMADKLKIKVPLGSRALLVMQWDEPYFSATQKKSASCQADLDAYLMNKKGEVVSYGGNTDNLNNDPVEMFEFQNDGTIKDKAEADQVILKKRKGKGKGKGDDEEEEDDDQEQEEEFYLQIVQAGGKGKPKHVKFVLYGSANVEIERIGSAADDDEQTDEDRDEDEAHPFNLADASTSTLYGHANAEMAVAVGAIFYGKTPEFDDNEVDWVPESFSSYGPQPITMDEAGKRLKEPIVRNKPDIVAPDGPNTSFFIPGLDIEHDGHFNFMGTSAAAPSAAATALMMKQANPDITVEQIKTILVDTAIDMHDPLAEDPNKGVGFDWGTGAGLIDGWTAVQEAAKLAEEDDEDEGKQKGKRKPRGGKKKQDKKEDKDEDKKEDEDEKEEKEDDEKEEEKPEMATERRTRSR</sequence>
<evidence type="ECO:0000256" key="7">
    <source>
        <dbReference type="SAM" id="MobiDB-lite"/>
    </source>
</evidence>
<evidence type="ECO:0000256" key="4">
    <source>
        <dbReference type="ARBA" id="ARBA00022825"/>
    </source>
</evidence>
<evidence type="ECO:0000313" key="10">
    <source>
        <dbReference type="EMBL" id="CEM08603.1"/>
    </source>
</evidence>
<organism evidence="10 11">
    <name type="scientific">Vitrella brassicaformis (strain CCMP3155)</name>
    <dbReference type="NCBI Taxonomy" id="1169540"/>
    <lineage>
        <taxon>Eukaryota</taxon>
        <taxon>Sar</taxon>
        <taxon>Alveolata</taxon>
        <taxon>Colpodellida</taxon>
        <taxon>Vitrellaceae</taxon>
        <taxon>Vitrella</taxon>
    </lineage>
</organism>
<dbReference type="Proteomes" id="UP000041254">
    <property type="component" value="Unassembled WGS sequence"/>
</dbReference>
<dbReference type="PROSITE" id="PS00138">
    <property type="entry name" value="SUBTILASE_SER"/>
    <property type="match status" value="1"/>
</dbReference>
<dbReference type="InterPro" id="IPR036852">
    <property type="entry name" value="Peptidase_S8/S53_dom_sf"/>
</dbReference>
<keyword evidence="4" id="KW-0720">Serine protease</keyword>
<dbReference type="Pfam" id="PF00082">
    <property type="entry name" value="Peptidase_S8"/>
    <property type="match status" value="1"/>
</dbReference>
<evidence type="ECO:0000256" key="1">
    <source>
        <dbReference type="ARBA" id="ARBA00011073"/>
    </source>
</evidence>
<feature type="signal peptide" evidence="8">
    <location>
        <begin position="1"/>
        <end position="25"/>
    </location>
</feature>
<evidence type="ECO:0000256" key="2">
    <source>
        <dbReference type="ARBA" id="ARBA00022670"/>
    </source>
</evidence>
<keyword evidence="3" id="KW-0378">Hydrolase</keyword>
<evidence type="ECO:0000256" key="3">
    <source>
        <dbReference type="ARBA" id="ARBA00022801"/>
    </source>
</evidence>
<dbReference type="InterPro" id="IPR000209">
    <property type="entry name" value="Peptidase_S8/S53_dom"/>
</dbReference>
<comment type="catalytic activity">
    <reaction evidence="5">
        <text>Hydrolysis of proteins with broad specificity for peptide bonds, and a preference for a large uncharged residue in P1. Hydrolyzes peptide amides.</text>
        <dbReference type="EC" id="3.4.21.62"/>
    </reaction>
</comment>
<feature type="compositionally biased region" description="Basic residues" evidence="7">
    <location>
        <begin position="721"/>
        <end position="733"/>
    </location>
</feature>
<dbReference type="InParanoid" id="A0A0G4F7F7"/>
<comment type="similarity">
    <text evidence="1">Belongs to the peptidase S8 family.</text>
</comment>
<dbReference type="PhylomeDB" id="A0A0G4F7F7"/>
<dbReference type="GO" id="GO:0006508">
    <property type="term" value="P:proteolysis"/>
    <property type="evidence" value="ECO:0007669"/>
    <property type="project" value="UniProtKB-KW"/>
</dbReference>
<gene>
    <name evidence="10" type="ORF">Vbra_14654</name>
</gene>
<evidence type="ECO:0000313" key="11">
    <source>
        <dbReference type="Proteomes" id="UP000041254"/>
    </source>
</evidence>
<keyword evidence="11" id="KW-1185">Reference proteome</keyword>
<dbReference type="CDD" id="cd05562">
    <property type="entry name" value="Peptidases_S53_like"/>
    <property type="match status" value="1"/>
</dbReference>
<dbReference type="PANTHER" id="PTHR43806">
    <property type="entry name" value="PEPTIDASE S8"/>
    <property type="match status" value="1"/>
</dbReference>
<dbReference type="InterPro" id="IPR034075">
    <property type="entry name" value="Glr3161-like_dom"/>
</dbReference>
<proteinExistence type="inferred from homology"/>
<name>A0A0G4F7F7_VITBC</name>
<keyword evidence="2" id="KW-0645">Protease</keyword>
<feature type="compositionally biased region" description="Basic and acidic residues" evidence="7">
    <location>
        <begin position="760"/>
        <end position="774"/>
    </location>
</feature>
<evidence type="ECO:0000256" key="8">
    <source>
        <dbReference type="SAM" id="SignalP"/>
    </source>
</evidence>
<dbReference type="OrthoDB" id="47926at2759"/>
<dbReference type="InterPro" id="IPR023828">
    <property type="entry name" value="Peptidase_S8_Ser-AS"/>
</dbReference>
<protein>
    <recommendedName>
        <fullName evidence="6">subtilisin</fullName>
        <ecNumber evidence="6">3.4.21.62</ecNumber>
    </recommendedName>
</protein>
<evidence type="ECO:0000259" key="9">
    <source>
        <dbReference type="Pfam" id="PF00082"/>
    </source>
</evidence>
<feature type="compositionally biased region" description="Acidic residues" evidence="7">
    <location>
        <begin position="518"/>
        <end position="532"/>
    </location>
</feature>
<accession>A0A0G4F7F7</accession>
<feature type="domain" description="Peptidase S8/S53" evidence="9">
    <location>
        <begin position="542"/>
        <end position="679"/>
    </location>
</feature>
<feature type="region of interest" description="Disordered" evidence="7">
    <location>
        <begin position="708"/>
        <end position="774"/>
    </location>
</feature>
<feature type="chain" id="PRO_5005188708" description="subtilisin" evidence="8">
    <location>
        <begin position="26"/>
        <end position="774"/>
    </location>
</feature>
<evidence type="ECO:0000256" key="6">
    <source>
        <dbReference type="ARBA" id="ARBA00023619"/>
    </source>
</evidence>
<dbReference type="EMBL" id="CDMY01000385">
    <property type="protein sequence ID" value="CEM08603.1"/>
    <property type="molecule type" value="Genomic_DNA"/>
</dbReference>
<feature type="compositionally biased region" description="Acidic residues" evidence="7">
    <location>
        <begin position="468"/>
        <end position="481"/>
    </location>
</feature>
<dbReference type="PANTHER" id="PTHR43806:SF11">
    <property type="entry name" value="CEREVISIN-RELATED"/>
    <property type="match status" value="1"/>
</dbReference>
<dbReference type="AlphaFoldDB" id="A0A0G4F7F7"/>
<dbReference type="InterPro" id="IPR050131">
    <property type="entry name" value="Peptidase_S8_subtilisin-like"/>
</dbReference>
<dbReference type="GO" id="GO:0004252">
    <property type="term" value="F:serine-type endopeptidase activity"/>
    <property type="evidence" value="ECO:0007669"/>
    <property type="project" value="UniProtKB-EC"/>
</dbReference>
<feature type="region of interest" description="Disordered" evidence="7">
    <location>
        <begin position="459"/>
        <end position="481"/>
    </location>
</feature>
<keyword evidence="8" id="KW-0732">Signal</keyword>
<evidence type="ECO:0000256" key="5">
    <source>
        <dbReference type="ARBA" id="ARBA00023529"/>
    </source>
</evidence>
<dbReference type="SUPFAM" id="SSF52743">
    <property type="entry name" value="Subtilisin-like"/>
    <property type="match status" value="1"/>
</dbReference>